<name>A0A857L2M0_9ACTN</name>
<evidence type="ECO:0000259" key="1">
    <source>
        <dbReference type="Pfam" id="PF23212"/>
    </source>
</evidence>
<feature type="domain" description="DUF7064" evidence="1">
    <location>
        <begin position="172"/>
        <end position="291"/>
    </location>
</feature>
<gene>
    <name evidence="3" type="ORF">GII30_22250</name>
</gene>
<dbReference type="InterPro" id="IPR055493">
    <property type="entry name" value="DUF7065"/>
</dbReference>
<protein>
    <submittedName>
        <fullName evidence="3">Uncharacterized protein</fullName>
    </submittedName>
</protein>
<dbReference type="RefSeq" id="WP_083836863.1">
    <property type="nucleotide sequence ID" value="NZ_CP045804.1"/>
</dbReference>
<sequence length="317" mass="34933">MSTAIEPSDEYVHESGPDPRWQESWYFSWFDTASSAAGLARIGYLPGSHEWNAGALIVGSSGVRRLLVRSKQRGGPQDPRALTVGRLSFRMVEPLSSWRLVIDGRDGLDLTFTALNGAFDFADGPAGSALLTGTADRHFEQSGRVEGTVRVGGTTTLIRGYGQRDKSWGLRDWAGLQRWNWIPVLFDDDLALCATRVTMDGITNVGGYIWRDGANHPIRDLRVEPVWANRRVASAVRVTATDMSGFTIETFGTAHAQAPLLVKGAMLQQSPSTWVATIGDRDYTGVGISDYLYHPGFCDRCAHIPRHLKLLTSLRRL</sequence>
<dbReference type="AlphaFoldDB" id="A0A857L2M0"/>
<dbReference type="EMBL" id="CP045810">
    <property type="protein sequence ID" value="QHN41518.1"/>
    <property type="molecule type" value="Genomic_DNA"/>
</dbReference>
<organism evidence="3">
    <name type="scientific">Gordonia amarae</name>
    <dbReference type="NCBI Taxonomy" id="36821"/>
    <lineage>
        <taxon>Bacteria</taxon>
        <taxon>Bacillati</taxon>
        <taxon>Actinomycetota</taxon>
        <taxon>Actinomycetes</taxon>
        <taxon>Mycobacteriales</taxon>
        <taxon>Gordoniaceae</taxon>
        <taxon>Gordonia</taxon>
    </lineage>
</organism>
<accession>A0A857L2M0</accession>
<evidence type="ECO:0000259" key="2">
    <source>
        <dbReference type="Pfam" id="PF23213"/>
    </source>
</evidence>
<dbReference type="InterPro" id="IPR055492">
    <property type="entry name" value="DUF7064"/>
</dbReference>
<proteinExistence type="predicted"/>
<dbReference type="Pfam" id="PF23213">
    <property type="entry name" value="DUF7065"/>
    <property type="match status" value="1"/>
</dbReference>
<dbReference type="SUPFAM" id="SSF159245">
    <property type="entry name" value="AttH-like"/>
    <property type="match status" value="1"/>
</dbReference>
<evidence type="ECO:0000313" key="3">
    <source>
        <dbReference type="EMBL" id="QHN41518.1"/>
    </source>
</evidence>
<feature type="domain" description="DUF7065" evidence="2">
    <location>
        <begin position="10"/>
        <end position="171"/>
    </location>
</feature>
<dbReference type="Pfam" id="PF23212">
    <property type="entry name" value="DUF7064"/>
    <property type="match status" value="1"/>
</dbReference>
<reference evidence="3" key="1">
    <citation type="journal article" date="2021" name="Nat. Microbiol.">
        <title>Cocultivation of an ultrasmall environmental parasitic bacterium with lytic ability against bacteria associated with wastewater foams.</title>
        <authorList>
            <person name="Batinovic S."/>
            <person name="Rose J.J.A."/>
            <person name="Ratcliffe J."/>
            <person name="Seviour R.J."/>
            <person name="Petrovski S."/>
        </authorList>
    </citation>
    <scope>NUCLEOTIDE SEQUENCE</scope>
    <source>
        <strain evidence="3">CON44</strain>
    </source>
</reference>